<organism evidence="1 2">
    <name type="scientific">Campylobacter coli</name>
    <dbReference type="NCBI Taxonomy" id="195"/>
    <lineage>
        <taxon>Bacteria</taxon>
        <taxon>Pseudomonadati</taxon>
        <taxon>Campylobacterota</taxon>
        <taxon>Epsilonproteobacteria</taxon>
        <taxon>Campylobacterales</taxon>
        <taxon>Campylobacteraceae</taxon>
        <taxon>Campylobacter</taxon>
    </lineage>
</organism>
<protein>
    <submittedName>
        <fullName evidence="1">Hemerythrin family non-heme iron protein</fullName>
    </submittedName>
</protein>
<gene>
    <name evidence="1" type="ORF">DYF97_03955</name>
</gene>
<name>A0A3Z9X1S0_CAMCO</name>
<evidence type="ECO:0000313" key="2">
    <source>
        <dbReference type="Proteomes" id="UP000333665"/>
    </source>
</evidence>
<evidence type="ECO:0000313" key="1">
    <source>
        <dbReference type="EMBL" id="EAL8416551.1"/>
    </source>
</evidence>
<dbReference type="RefSeq" id="WP_042966472.1">
    <property type="nucleotide sequence ID" value="NZ_CAKJUX010000004.1"/>
</dbReference>
<reference evidence="1 2" key="1">
    <citation type="submission" date="2018-08" db="EMBL/GenBank/DDBJ databases">
        <authorList>
            <consortium name="NARMS: The National Antimicrobial Resistance Monitoring System"/>
        </authorList>
    </citation>
    <scope>NUCLEOTIDE SEQUENCE [LARGE SCALE GENOMIC DNA]</scope>
    <source>
        <strain evidence="1 2">FSIS11812579</strain>
    </source>
</reference>
<proteinExistence type="predicted"/>
<sequence>MRVEQWRLGSLSSENGADITFEEIKDNEDEAVIYFYACECIGQIHDVPSGIHKKIQNEGAKFKCKKCKFPLEFFKKGY</sequence>
<dbReference type="EMBL" id="AACRQU010000006">
    <property type="protein sequence ID" value="EAL8416551.1"/>
    <property type="molecule type" value="Genomic_DNA"/>
</dbReference>
<accession>A0A3Z9X1S0</accession>
<dbReference type="Proteomes" id="UP000333665">
    <property type="component" value="Unassembled WGS sequence"/>
</dbReference>
<comment type="caution">
    <text evidence="1">The sequence shown here is derived from an EMBL/GenBank/DDBJ whole genome shotgun (WGS) entry which is preliminary data.</text>
</comment>
<dbReference type="AlphaFoldDB" id="A0A3Z9X1S0"/>